<reference evidence="2" key="1">
    <citation type="submission" date="2020-11" db="EMBL/GenBank/DDBJ databases">
        <title>Sequencing the genomes of 1000 actinobacteria strains.</title>
        <authorList>
            <person name="Klenk H.-P."/>
        </authorList>
    </citation>
    <scope>NUCLEOTIDE SEQUENCE</scope>
    <source>
        <strain evidence="2">DSM 45356</strain>
    </source>
</reference>
<evidence type="ECO:0000313" key="2">
    <source>
        <dbReference type="EMBL" id="MBG6139171.1"/>
    </source>
</evidence>
<accession>A0A8J7GWN8</accession>
<dbReference type="AlphaFoldDB" id="A0A8J7GWN8"/>
<dbReference type="Proteomes" id="UP000622552">
    <property type="component" value="Unassembled WGS sequence"/>
</dbReference>
<dbReference type="RefSeq" id="WP_197005855.1">
    <property type="nucleotide sequence ID" value="NZ_BONS01000012.1"/>
</dbReference>
<dbReference type="Pfam" id="PF13360">
    <property type="entry name" value="PQQ_2"/>
    <property type="match status" value="1"/>
</dbReference>
<dbReference type="InterPro" id="IPR015943">
    <property type="entry name" value="WD40/YVTN_repeat-like_dom_sf"/>
</dbReference>
<evidence type="ECO:0000259" key="1">
    <source>
        <dbReference type="Pfam" id="PF13360"/>
    </source>
</evidence>
<gene>
    <name evidence="2" type="ORF">IW245_005365</name>
</gene>
<comment type="caution">
    <text evidence="2">The sequence shown here is derived from an EMBL/GenBank/DDBJ whole genome shotgun (WGS) entry which is preliminary data.</text>
</comment>
<evidence type="ECO:0000313" key="3">
    <source>
        <dbReference type="Proteomes" id="UP000622552"/>
    </source>
</evidence>
<dbReference type="InterPro" id="IPR011047">
    <property type="entry name" value="Quinoprotein_ADH-like_sf"/>
</dbReference>
<dbReference type="EMBL" id="JADOUF010000001">
    <property type="protein sequence ID" value="MBG6139171.1"/>
    <property type="molecule type" value="Genomic_DNA"/>
</dbReference>
<sequence length="421" mass="45133">MGFIDLGEITGTDPEPATASLWERWRRRAMVFGVAAVTLLACGAAETVREPPLHEVFSVPSTSHGRSDQQLVIDGDTLFRVYREGPTTYLARYDLAHHGRLAWRVQVDASVVGSLLLEGRWLLVQRYPGGPQGASVLTPTTMVFDAGTGAALWSTPGFLFARLGEDKGLFSQGTVLVGIDLASGRELWRRPQPEGGAALVGGSTPVAPWRIALTEGSTLRIVDLETGAVLRSREVGGDQGGAERFGGLFATPDALVLRRGPMYATYDPDTLEQLWTWSAPTVAWAMPCGRLLCEMTGPEVVAVDVRTGERRWSTPAEGLYIVGSILGGPRADGIRLVDATTGRKLLDLGRWVPLPGPRGPADRIAVSGIFAGDDWVGVADVPTGRIRSLGNLPGAGDERCVASDKYLVCTLISEKLTGWSF</sequence>
<name>A0A8J7GWN8_9ACTN</name>
<protein>
    <submittedName>
        <fullName evidence="2">Outer membrane protein assembly factor BamB</fullName>
    </submittedName>
</protein>
<proteinExistence type="predicted"/>
<dbReference type="SUPFAM" id="SSF50998">
    <property type="entry name" value="Quinoprotein alcohol dehydrogenase-like"/>
    <property type="match status" value="1"/>
</dbReference>
<feature type="domain" description="Pyrrolo-quinoline quinone repeat" evidence="1">
    <location>
        <begin position="97"/>
        <end position="252"/>
    </location>
</feature>
<organism evidence="2 3">
    <name type="scientific">Longispora fulva</name>
    <dbReference type="NCBI Taxonomy" id="619741"/>
    <lineage>
        <taxon>Bacteria</taxon>
        <taxon>Bacillati</taxon>
        <taxon>Actinomycetota</taxon>
        <taxon>Actinomycetes</taxon>
        <taxon>Micromonosporales</taxon>
        <taxon>Micromonosporaceae</taxon>
        <taxon>Longispora</taxon>
    </lineage>
</organism>
<keyword evidence="3" id="KW-1185">Reference proteome</keyword>
<dbReference type="Gene3D" id="2.130.10.10">
    <property type="entry name" value="YVTN repeat-like/Quinoprotein amine dehydrogenase"/>
    <property type="match status" value="1"/>
</dbReference>
<dbReference type="InterPro" id="IPR002372">
    <property type="entry name" value="PQQ_rpt_dom"/>
</dbReference>